<name>A0AAP5KPL0_9ENTE</name>
<dbReference type="Proteomes" id="UP001256547">
    <property type="component" value="Unassembled WGS sequence"/>
</dbReference>
<dbReference type="EMBL" id="JARPYR010000004">
    <property type="protein sequence ID" value="MDT2596085.1"/>
    <property type="molecule type" value="Genomic_DNA"/>
</dbReference>
<dbReference type="SMART" id="SM00028">
    <property type="entry name" value="TPR"/>
    <property type="match status" value="4"/>
</dbReference>
<dbReference type="Pfam" id="PF07719">
    <property type="entry name" value="TPR_2"/>
    <property type="match status" value="1"/>
</dbReference>
<gene>
    <name evidence="5" type="ORF">P7D36_05365</name>
    <name evidence="4" type="ORF">P7D39_03480</name>
</gene>
<evidence type="ECO:0000313" key="7">
    <source>
        <dbReference type="Proteomes" id="UP001256547"/>
    </source>
</evidence>
<dbReference type="Gene3D" id="1.25.40.10">
    <property type="entry name" value="Tetratricopeptide repeat domain"/>
    <property type="match status" value="3"/>
</dbReference>
<dbReference type="InterPro" id="IPR013105">
    <property type="entry name" value="TPR_2"/>
</dbReference>
<dbReference type="PANTHER" id="PTHR45586">
    <property type="entry name" value="TPR REPEAT-CONTAINING PROTEIN PA4667"/>
    <property type="match status" value="1"/>
</dbReference>
<dbReference type="SUPFAM" id="SSF48452">
    <property type="entry name" value="TPR-like"/>
    <property type="match status" value="2"/>
</dbReference>
<evidence type="ECO:0000313" key="6">
    <source>
        <dbReference type="Proteomes" id="UP001245561"/>
    </source>
</evidence>
<keyword evidence="1" id="KW-0677">Repeat</keyword>
<accession>A0AAP5KPL0</accession>
<dbReference type="RefSeq" id="WP_137603438.1">
    <property type="nucleotide sequence ID" value="NZ_JARPYR010000004.1"/>
</dbReference>
<dbReference type="InterPro" id="IPR051012">
    <property type="entry name" value="CellSynth/LPSAsmb/PSIAsmb"/>
</dbReference>
<protein>
    <submittedName>
        <fullName evidence="5">Tetratricopeptide repeat protein</fullName>
    </submittedName>
</protein>
<proteinExistence type="predicted"/>
<keyword evidence="7" id="KW-1185">Reference proteome</keyword>
<feature type="repeat" description="TPR" evidence="3">
    <location>
        <begin position="205"/>
        <end position="238"/>
    </location>
</feature>
<reference evidence="5 7" key="1">
    <citation type="submission" date="2023-03" db="EMBL/GenBank/DDBJ databases">
        <authorList>
            <person name="Shen W."/>
            <person name="Cai J."/>
        </authorList>
    </citation>
    <scope>NUCLEOTIDE SEQUENCE</scope>
    <source>
        <strain evidence="5">P55-2</strain>
        <strain evidence="4 7">P72-2</strain>
    </source>
</reference>
<dbReference type="PROSITE" id="PS50293">
    <property type="entry name" value="TPR_REGION"/>
    <property type="match status" value="1"/>
</dbReference>
<dbReference type="InterPro" id="IPR019734">
    <property type="entry name" value="TPR_rpt"/>
</dbReference>
<dbReference type="PROSITE" id="PS50005">
    <property type="entry name" value="TPR"/>
    <property type="match status" value="1"/>
</dbReference>
<organism evidence="5 6">
    <name type="scientific">Enterococcus dongliensis</name>
    <dbReference type="NCBI Taxonomy" id="2559925"/>
    <lineage>
        <taxon>Bacteria</taxon>
        <taxon>Bacillati</taxon>
        <taxon>Bacillota</taxon>
        <taxon>Bacilli</taxon>
        <taxon>Lactobacillales</taxon>
        <taxon>Enterococcaceae</taxon>
        <taxon>Enterococcus</taxon>
    </lineage>
</organism>
<sequence>MASYSEKMLTALKEEDLTKANQLFEEALKKDEPEILASFAEELQGLGFLEEAKQVLEKLSADFPTEDVFYLPLAEIAIENDDIDGAFDYLEKIAPESENYLESLLVTADLYQVLGIPEVSEAKLLQAKTIAPEEPLITFALAELHFSANQLGEAINEYGQLQKQGIQELANISIDERIGSAYSMMGGLEEAIPFLERALETERTSDRLFQLGFTYYQLKDYQKAINYLQELITLDPQYQSGYYYLADSLKEEELLEEALLAAEEGIKENPYQVELLHLASEIAYRLRDSKKAEELLLQALESGEKTDETLLTLSNLYLNEAQPDKAVEMINQMDETDNPYAEWNLAQAYNELEDFDVARTHYQQAYEELAHEPDFLKAYGIFLREDGQIAAAKTVLTNYLQLEPGDLEVQSLLEE</sequence>
<dbReference type="InterPro" id="IPR011990">
    <property type="entry name" value="TPR-like_helical_dom_sf"/>
</dbReference>
<keyword evidence="2 3" id="KW-0802">TPR repeat</keyword>
<dbReference type="GeneID" id="86910048"/>
<dbReference type="AlphaFoldDB" id="A0AAP5KPL0"/>
<evidence type="ECO:0000256" key="2">
    <source>
        <dbReference type="ARBA" id="ARBA00022803"/>
    </source>
</evidence>
<evidence type="ECO:0000256" key="1">
    <source>
        <dbReference type="ARBA" id="ARBA00022737"/>
    </source>
</evidence>
<dbReference type="EMBL" id="JARPYT010000005">
    <property type="protein sequence ID" value="MDT2636939.1"/>
    <property type="molecule type" value="Genomic_DNA"/>
</dbReference>
<dbReference type="PANTHER" id="PTHR45586:SF15">
    <property type="entry name" value="TPR REPEAT-CONTAINING PROTEIN YPIA"/>
    <property type="match status" value="1"/>
</dbReference>
<evidence type="ECO:0000313" key="4">
    <source>
        <dbReference type="EMBL" id="MDT2596085.1"/>
    </source>
</evidence>
<comment type="caution">
    <text evidence="5">The sequence shown here is derived from an EMBL/GenBank/DDBJ whole genome shotgun (WGS) entry which is preliminary data.</text>
</comment>
<evidence type="ECO:0000256" key="3">
    <source>
        <dbReference type="PROSITE-ProRule" id="PRU00339"/>
    </source>
</evidence>
<dbReference type="Pfam" id="PF25058">
    <property type="entry name" value="ARM_TT21"/>
    <property type="match status" value="1"/>
</dbReference>
<dbReference type="Proteomes" id="UP001245561">
    <property type="component" value="Unassembled WGS sequence"/>
</dbReference>
<dbReference type="Pfam" id="PF13181">
    <property type="entry name" value="TPR_8"/>
    <property type="match status" value="1"/>
</dbReference>
<evidence type="ECO:0000313" key="5">
    <source>
        <dbReference type="EMBL" id="MDT2636939.1"/>
    </source>
</evidence>